<dbReference type="RefSeq" id="WP_220161676.1">
    <property type="nucleotide sequence ID" value="NZ_CP080507.1"/>
</dbReference>
<organism evidence="5 6">
    <name type="scientific">Horticoccus luteus</name>
    <dbReference type="NCBI Taxonomy" id="2862869"/>
    <lineage>
        <taxon>Bacteria</taxon>
        <taxon>Pseudomonadati</taxon>
        <taxon>Verrucomicrobiota</taxon>
        <taxon>Opitutia</taxon>
        <taxon>Opitutales</taxon>
        <taxon>Opitutaceae</taxon>
        <taxon>Horticoccus</taxon>
    </lineage>
</organism>
<dbReference type="PROSITE" id="PS01124">
    <property type="entry name" value="HTH_ARAC_FAMILY_2"/>
    <property type="match status" value="1"/>
</dbReference>
<keyword evidence="1" id="KW-0805">Transcription regulation</keyword>
<keyword evidence="6" id="KW-1185">Reference proteome</keyword>
<name>A0A8F9TVY8_9BACT</name>
<keyword evidence="3" id="KW-0804">Transcription</keyword>
<dbReference type="PANTHER" id="PTHR46796">
    <property type="entry name" value="HTH-TYPE TRANSCRIPTIONAL ACTIVATOR RHAS-RELATED"/>
    <property type="match status" value="1"/>
</dbReference>
<dbReference type="KEGG" id="ole:K0B96_14905"/>
<dbReference type="EMBL" id="CP080507">
    <property type="protein sequence ID" value="QYM78572.1"/>
    <property type="molecule type" value="Genomic_DNA"/>
</dbReference>
<dbReference type="InterPro" id="IPR018060">
    <property type="entry name" value="HTH_AraC"/>
</dbReference>
<dbReference type="Pfam" id="PF12833">
    <property type="entry name" value="HTH_18"/>
    <property type="match status" value="1"/>
</dbReference>
<sequence length="279" mass="31361">MNLDFERKLTLPPRDRAHWHAPAAHPGPLLYLAWGQRQYGLSPIPVTRHEGWVYAAIESGTPTLVRANHRDSVRAKTILILGPECAFGWADEGEKTSRLLVSTWRAPLLTPLAKLPANAALQFSFSPAELGEWQRLHALCRIEARRDDDQTARVLNALQILIEAQLVRLGVEKRNAFGDELLAQALEWIGAHLETRQPLARLADYLGVSSATVQRMFDERLGASVMKVVADLRRREADRMLAQKGTTIKEVAFRLGYSHPHDFSRAYQKQTGRPPKSAK</sequence>
<evidence type="ECO:0000256" key="2">
    <source>
        <dbReference type="ARBA" id="ARBA00023125"/>
    </source>
</evidence>
<protein>
    <submittedName>
        <fullName evidence="5">AraC family transcriptional regulator</fullName>
    </submittedName>
</protein>
<accession>A0A8F9TVY8</accession>
<dbReference type="Gene3D" id="1.10.10.60">
    <property type="entry name" value="Homeodomain-like"/>
    <property type="match status" value="1"/>
</dbReference>
<evidence type="ECO:0000259" key="4">
    <source>
        <dbReference type="PROSITE" id="PS01124"/>
    </source>
</evidence>
<keyword evidence="2" id="KW-0238">DNA-binding</keyword>
<reference evidence="5" key="1">
    <citation type="submission" date="2021-08" db="EMBL/GenBank/DDBJ databases">
        <title>Genome of a novel bacterium of the phylum Verrucomicrobia, Oleiharenicola sp. KSB-15.</title>
        <authorList>
            <person name="Chung J.-H."/>
            <person name="Ahn J.-H."/>
            <person name="Yoon Y."/>
            <person name="Kim D.-Y."/>
            <person name="An S.-H."/>
            <person name="Park I."/>
            <person name="Yeon J."/>
        </authorList>
    </citation>
    <scope>NUCLEOTIDE SEQUENCE</scope>
    <source>
        <strain evidence="5">KSB-15</strain>
    </source>
</reference>
<dbReference type="AlphaFoldDB" id="A0A8F9TVY8"/>
<feature type="domain" description="HTH araC/xylS-type" evidence="4">
    <location>
        <begin position="183"/>
        <end position="279"/>
    </location>
</feature>
<gene>
    <name evidence="5" type="ORF">K0B96_14905</name>
</gene>
<dbReference type="GO" id="GO:0003700">
    <property type="term" value="F:DNA-binding transcription factor activity"/>
    <property type="evidence" value="ECO:0007669"/>
    <property type="project" value="InterPro"/>
</dbReference>
<dbReference type="SMART" id="SM00342">
    <property type="entry name" value="HTH_ARAC"/>
    <property type="match status" value="1"/>
</dbReference>
<proteinExistence type="predicted"/>
<dbReference type="GO" id="GO:0043565">
    <property type="term" value="F:sequence-specific DNA binding"/>
    <property type="evidence" value="ECO:0007669"/>
    <property type="project" value="InterPro"/>
</dbReference>
<dbReference type="InterPro" id="IPR009057">
    <property type="entry name" value="Homeodomain-like_sf"/>
</dbReference>
<dbReference type="InterPro" id="IPR050204">
    <property type="entry name" value="AraC_XylS_family_regulators"/>
</dbReference>
<evidence type="ECO:0000313" key="5">
    <source>
        <dbReference type="EMBL" id="QYM78572.1"/>
    </source>
</evidence>
<dbReference type="SUPFAM" id="SSF46689">
    <property type="entry name" value="Homeodomain-like"/>
    <property type="match status" value="2"/>
</dbReference>
<evidence type="ECO:0000313" key="6">
    <source>
        <dbReference type="Proteomes" id="UP000825051"/>
    </source>
</evidence>
<evidence type="ECO:0000256" key="3">
    <source>
        <dbReference type="ARBA" id="ARBA00023163"/>
    </source>
</evidence>
<evidence type="ECO:0000256" key="1">
    <source>
        <dbReference type="ARBA" id="ARBA00023015"/>
    </source>
</evidence>
<dbReference type="Proteomes" id="UP000825051">
    <property type="component" value="Chromosome"/>
</dbReference>